<dbReference type="OrthoDB" id="2833at2"/>
<evidence type="ECO:0000256" key="1">
    <source>
        <dbReference type="ARBA" id="ARBA00006430"/>
    </source>
</evidence>
<name>A0A5C6B817_9BACT</name>
<sequence>MSKGNGGLYLALTGQYGDRSDVGAVAMISLNDDPFFTLPALGILGEQFPIAAFPDGSTAGNAVQTPPAVAIASGHGMDAGTTEVTELANWELQ</sequence>
<evidence type="ECO:0000313" key="9">
    <source>
        <dbReference type="EMBL" id="TWU08100.1"/>
    </source>
</evidence>
<dbReference type="Proteomes" id="UP000320176">
    <property type="component" value="Unassembled WGS sequence"/>
</dbReference>
<dbReference type="GO" id="GO:0016020">
    <property type="term" value="C:membrane"/>
    <property type="evidence" value="ECO:0007669"/>
    <property type="project" value="InterPro"/>
</dbReference>
<dbReference type="GO" id="GO:0015649">
    <property type="term" value="F:2-keto-3-deoxygluconate:proton symporter activity"/>
    <property type="evidence" value="ECO:0007669"/>
    <property type="project" value="InterPro"/>
</dbReference>
<comment type="caution">
    <text evidence="9">The sequence shown here is derived from an EMBL/GenBank/DDBJ whole genome shotgun (WGS) entry which is preliminary data.</text>
</comment>
<organism evidence="9 10">
    <name type="scientific">Stieleria varia</name>
    <dbReference type="NCBI Taxonomy" id="2528005"/>
    <lineage>
        <taxon>Bacteria</taxon>
        <taxon>Pseudomonadati</taxon>
        <taxon>Planctomycetota</taxon>
        <taxon>Planctomycetia</taxon>
        <taxon>Pirellulales</taxon>
        <taxon>Pirellulaceae</taxon>
        <taxon>Stieleria</taxon>
    </lineage>
</organism>
<evidence type="ECO:0000256" key="5">
    <source>
        <dbReference type="ARBA" id="ARBA00022692"/>
    </source>
</evidence>
<dbReference type="AlphaFoldDB" id="A0A5C6B817"/>
<dbReference type="Pfam" id="PF03812">
    <property type="entry name" value="KdgT"/>
    <property type="match status" value="1"/>
</dbReference>
<evidence type="ECO:0000313" key="10">
    <source>
        <dbReference type="Proteomes" id="UP000320176"/>
    </source>
</evidence>
<keyword evidence="7" id="KW-1133">Transmembrane helix</keyword>
<evidence type="ECO:0000256" key="6">
    <source>
        <dbReference type="ARBA" id="ARBA00022847"/>
    </source>
</evidence>
<protein>
    <submittedName>
        <fullName evidence="9">2-keto-3-deoxygluconate permease</fullName>
    </submittedName>
</protein>
<keyword evidence="8" id="KW-0472">Membrane</keyword>
<evidence type="ECO:0000256" key="3">
    <source>
        <dbReference type="ARBA" id="ARBA00022475"/>
    </source>
</evidence>
<keyword evidence="3" id="KW-1003">Cell membrane</keyword>
<comment type="similarity">
    <text evidence="1">Belongs to the KdgT transporter family.</text>
</comment>
<evidence type="ECO:0000256" key="4">
    <source>
        <dbReference type="ARBA" id="ARBA00022597"/>
    </source>
</evidence>
<evidence type="ECO:0000256" key="7">
    <source>
        <dbReference type="ARBA" id="ARBA00022989"/>
    </source>
</evidence>
<keyword evidence="6" id="KW-0769">Symport</keyword>
<proteinExistence type="inferred from homology"/>
<accession>A0A5C6B817</accession>
<evidence type="ECO:0000256" key="8">
    <source>
        <dbReference type="ARBA" id="ARBA00023136"/>
    </source>
</evidence>
<dbReference type="RefSeq" id="WP_146518204.1">
    <property type="nucleotide sequence ID" value="NZ_CP151726.1"/>
</dbReference>
<keyword evidence="2" id="KW-0813">Transport</keyword>
<evidence type="ECO:0000256" key="2">
    <source>
        <dbReference type="ARBA" id="ARBA00022448"/>
    </source>
</evidence>
<keyword evidence="10" id="KW-1185">Reference proteome</keyword>
<reference evidence="9 10" key="1">
    <citation type="submission" date="2019-02" db="EMBL/GenBank/DDBJ databases">
        <title>Deep-cultivation of Planctomycetes and their phenomic and genomic characterization uncovers novel biology.</title>
        <authorList>
            <person name="Wiegand S."/>
            <person name="Jogler M."/>
            <person name="Boedeker C."/>
            <person name="Pinto D."/>
            <person name="Vollmers J."/>
            <person name="Rivas-Marin E."/>
            <person name="Kohn T."/>
            <person name="Peeters S.H."/>
            <person name="Heuer A."/>
            <person name="Rast P."/>
            <person name="Oberbeckmann S."/>
            <person name="Bunk B."/>
            <person name="Jeske O."/>
            <person name="Meyerdierks A."/>
            <person name="Storesund J.E."/>
            <person name="Kallscheuer N."/>
            <person name="Luecker S."/>
            <person name="Lage O.M."/>
            <person name="Pohl T."/>
            <person name="Merkel B.J."/>
            <person name="Hornburger P."/>
            <person name="Mueller R.-W."/>
            <person name="Bruemmer F."/>
            <person name="Labrenz M."/>
            <person name="Spormann A.M."/>
            <person name="Op Den Camp H."/>
            <person name="Overmann J."/>
            <person name="Amann R."/>
            <person name="Jetten M.S.M."/>
            <person name="Mascher T."/>
            <person name="Medema M.H."/>
            <person name="Devos D.P."/>
            <person name="Kaster A.-K."/>
            <person name="Ovreas L."/>
            <person name="Rohde M."/>
            <person name="Galperin M.Y."/>
            <person name="Jogler C."/>
        </authorList>
    </citation>
    <scope>NUCLEOTIDE SEQUENCE [LARGE SCALE GENOMIC DNA]</scope>
    <source>
        <strain evidence="9 10">Pla52n</strain>
    </source>
</reference>
<dbReference type="EMBL" id="SJPN01000001">
    <property type="protein sequence ID" value="TWU08100.1"/>
    <property type="molecule type" value="Genomic_DNA"/>
</dbReference>
<keyword evidence="5" id="KW-0812">Transmembrane</keyword>
<gene>
    <name evidence="9" type="primary">kdgT</name>
    <name evidence="9" type="ORF">Pla52n_06810</name>
</gene>
<keyword evidence="4" id="KW-0762">Sugar transport</keyword>
<dbReference type="InterPro" id="IPR004684">
    <property type="entry name" value="2keto-3dGluconate_permease"/>
</dbReference>